<keyword evidence="2" id="KW-1185">Reference proteome</keyword>
<dbReference type="OrthoDB" id="39559at2759"/>
<evidence type="ECO:0008006" key="3">
    <source>
        <dbReference type="Google" id="ProtNLM"/>
    </source>
</evidence>
<name>A0A1E7FT82_9STRA</name>
<dbReference type="KEGG" id="fcy:FRACYDRAFT_216756"/>
<evidence type="ECO:0000313" key="2">
    <source>
        <dbReference type="Proteomes" id="UP000095751"/>
    </source>
</evidence>
<protein>
    <recommendedName>
        <fullName evidence="3">Thioesterase domain-containing protein</fullName>
    </recommendedName>
</protein>
<dbReference type="InParanoid" id="A0A1E7FT82"/>
<dbReference type="InterPro" id="IPR029069">
    <property type="entry name" value="HotDog_dom_sf"/>
</dbReference>
<dbReference type="EMBL" id="KV784354">
    <property type="protein sequence ID" value="OEU21305.1"/>
    <property type="molecule type" value="Genomic_DNA"/>
</dbReference>
<evidence type="ECO:0000313" key="1">
    <source>
        <dbReference type="EMBL" id="OEU21305.1"/>
    </source>
</evidence>
<organism evidence="1 2">
    <name type="scientific">Fragilariopsis cylindrus CCMP1102</name>
    <dbReference type="NCBI Taxonomy" id="635003"/>
    <lineage>
        <taxon>Eukaryota</taxon>
        <taxon>Sar</taxon>
        <taxon>Stramenopiles</taxon>
        <taxon>Ochrophyta</taxon>
        <taxon>Bacillariophyta</taxon>
        <taxon>Bacillariophyceae</taxon>
        <taxon>Bacillariophycidae</taxon>
        <taxon>Bacillariales</taxon>
        <taxon>Bacillariaceae</taxon>
        <taxon>Fragilariopsis</taxon>
    </lineage>
</organism>
<dbReference type="SUPFAM" id="SSF54637">
    <property type="entry name" value="Thioesterase/thiol ester dehydrase-isomerase"/>
    <property type="match status" value="1"/>
</dbReference>
<sequence>MEDLYLQSKKGTSIGQQDLVGRTASINRVFGPGASAQALLTCGGEELAQHASFDPNYKTAKDWIRKRPVGPAVLSSTLISGLVGALIEASFPQTVPVNSSLNFIRPLIVGCEVCARIQIESVNETLRNNKNSNSKTATAISTEQKGYEILLSTQVIRVQDDIVIAEGYHTVWIPCYL</sequence>
<dbReference type="Proteomes" id="UP000095751">
    <property type="component" value="Unassembled WGS sequence"/>
</dbReference>
<proteinExistence type="predicted"/>
<dbReference type="Gene3D" id="3.10.129.10">
    <property type="entry name" value="Hotdog Thioesterase"/>
    <property type="match status" value="1"/>
</dbReference>
<gene>
    <name evidence="1" type="ORF">FRACYDRAFT_216756</name>
</gene>
<dbReference type="AlphaFoldDB" id="A0A1E7FT82"/>
<reference evidence="1 2" key="1">
    <citation type="submission" date="2016-09" db="EMBL/GenBank/DDBJ databases">
        <title>Extensive genetic diversity and differential bi-allelic expression allows diatom success in the polar Southern Ocean.</title>
        <authorList>
            <consortium name="DOE Joint Genome Institute"/>
            <person name="Mock T."/>
            <person name="Otillar R.P."/>
            <person name="Strauss J."/>
            <person name="Dupont C."/>
            <person name="Frickenhaus S."/>
            <person name="Maumus F."/>
            <person name="Mcmullan M."/>
            <person name="Sanges R."/>
            <person name="Schmutz J."/>
            <person name="Toseland A."/>
            <person name="Valas R."/>
            <person name="Veluchamy A."/>
            <person name="Ward B.J."/>
            <person name="Allen A."/>
            <person name="Barry K."/>
            <person name="Falciatore A."/>
            <person name="Ferrante M."/>
            <person name="Fortunato A.E."/>
            <person name="Gloeckner G."/>
            <person name="Gruber A."/>
            <person name="Hipkin R."/>
            <person name="Janech M."/>
            <person name="Kroth P."/>
            <person name="Leese F."/>
            <person name="Lindquist E."/>
            <person name="Lyon B.R."/>
            <person name="Martin J."/>
            <person name="Mayer C."/>
            <person name="Parker M."/>
            <person name="Quesneville H."/>
            <person name="Raymond J."/>
            <person name="Uhlig C."/>
            <person name="Valentin K.U."/>
            <person name="Worden A.Z."/>
            <person name="Armbrust E.V."/>
            <person name="Bowler C."/>
            <person name="Green B."/>
            <person name="Moulton V."/>
            <person name="Van Oosterhout C."/>
            <person name="Grigoriev I."/>
        </authorList>
    </citation>
    <scope>NUCLEOTIDE SEQUENCE [LARGE SCALE GENOMIC DNA]</scope>
    <source>
        <strain evidence="1 2">CCMP1102</strain>
    </source>
</reference>
<accession>A0A1E7FT82</accession>